<dbReference type="InterPro" id="IPR046031">
    <property type="entry name" value="DUF5989"/>
</dbReference>
<gene>
    <name evidence="1" type="ORF">MUY27_04795</name>
</gene>
<proteinExistence type="predicted"/>
<organism evidence="1 2">
    <name type="scientific">Mucilaginibacter straminoryzae</name>
    <dbReference type="NCBI Taxonomy" id="2932774"/>
    <lineage>
        <taxon>Bacteria</taxon>
        <taxon>Pseudomonadati</taxon>
        <taxon>Bacteroidota</taxon>
        <taxon>Sphingobacteriia</taxon>
        <taxon>Sphingobacteriales</taxon>
        <taxon>Sphingobacteriaceae</taxon>
        <taxon>Mucilaginibacter</taxon>
    </lineage>
</organism>
<dbReference type="EMBL" id="JALJEJ010000002">
    <property type="protein sequence ID" value="MCJ8209015.1"/>
    <property type="molecule type" value="Genomic_DNA"/>
</dbReference>
<dbReference type="AlphaFoldDB" id="A0A9X1X2A0"/>
<reference evidence="1" key="1">
    <citation type="submission" date="2022-04" db="EMBL/GenBank/DDBJ databases">
        <title>Mucilaginibacter sp. RS28 isolated from freshwater.</title>
        <authorList>
            <person name="Ko S.-R."/>
        </authorList>
    </citation>
    <scope>NUCLEOTIDE SEQUENCE</scope>
    <source>
        <strain evidence="1">RS28</strain>
    </source>
</reference>
<dbReference type="Proteomes" id="UP001139450">
    <property type="component" value="Unassembled WGS sequence"/>
</dbReference>
<keyword evidence="2" id="KW-1185">Reference proteome</keyword>
<sequence>MNTLIEFWVFLGKRKKYWMWPFLALIILLSLFLFVAQSTALSTFIYSLF</sequence>
<name>A0A9X1X2A0_9SPHI</name>
<comment type="caution">
    <text evidence="1">The sequence shown here is derived from an EMBL/GenBank/DDBJ whole genome shotgun (WGS) entry which is preliminary data.</text>
</comment>
<accession>A0A9X1X2A0</accession>
<evidence type="ECO:0000313" key="2">
    <source>
        <dbReference type="Proteomes" id="UP001139450"/>
    </source>
</evidence>
<protein>
    <submittedName>
        <fullName evidence="1">DUF5989 family protein</fullName>
    </submittedName>
</protein>
<dbReference type="RefSeq" id="WP_245128849.1">
    <property type="nucleotide sequence ID" value="NZ_JALJEJ010000002.1"/>
</dbReference>
<evidence type="ECO:0000313" key="1">
    <source>
        <dbReference type="EMBL" id="MCJ8209015.1"/>
    </source>
</evidence>
<dbReference type="Pfam" id="PF19451">
    <property type="entry name" value="DUF5989"/>
    <property type="match status" value="1"/>
</dbReference>